<reference evidence="1" key="1">
    <citation type="submission" date="2023-07" db="EMBL/GenBank/DDBJ databases">
        <title>Black Yeasts Isolated from many extreme environments.</title>
        <authorList>
            <person name="Coleine C."/>
            <person name="Stajich J.E."/>
            <person name="Selbmann L."/>
        </authorList>
    </citation>
    <scope>NUCLEOTIDE SEQUENCE</scope>
    <source>
        <strain evidence="1">CCFEE 5714</strain>
    </source>
</reference>
<name>A0ACC3MXP7_9PEZI</name>
<evidence type="ECO:0000313" key="2">
    <source>
        <dbReference type="Proteomes" id="UP001281147"/>
    </source>
</evidence>
<organism evidence="1 2">
    <name type="scientific">Vermiconidia calcicola</name>
    <dbReference type="NCBI Taxonomy" id="1690605"/>
    <lineage>
        <taxon>Eukaryota</taxon>
        <taxon>Fungi</taxon>
        <taxon>Dikarya</taxon>
        <taxon>Ascomycota</taxon>
        <taxon>Pezizomycotina</taxon>
        <taxon>Dothideomycetes</taxon>
        <taxon>Dothideomycetidae</taxon>
        <taxon>Mycosphaerellales</taxon>
        <taxon>Extremaceae</taxon>
        <taxon>Vermiconidia</taxon>
    </lineage>
</organism>
<evidence type="ECO:0000313" key="1">
    <source>
        <dbReference type="EMBL" id="KAK3705242.1"/>
    </source>
</evidence>
<keyword evidence="2" id="KW-1185">Reference proteome</keyword>
<comment type="caution">
    <text evidence="1">The sequence shown here is derived from an EMBL/GenBank/DDBJ whole genome shotgun (WGS) entry which is preliminary data.</text>
</comment>
<proteinExistence type="predicted"/>
<protein>
    <submittedName>
        <fullName evidence="1">Uncharacterized protein</fullName>
    </submittedName>
</protein>
<accession>A0ACC3MXP7</accession>
<sequence length="114" mass="12832">MEFVSAIIEREMMSNAITPHLTNQLPSELVAPLYLKRTSPIMTPTCLYLLAISILCSPPRPAAVSDSPYDAFLITHVLGTVGGWQQVRRKICTSLYTMDLEPYRFHRTHPTDAI</sequence>
<dbReference type="Proteomes" id="UP001281147">
    <property type="component" value="Unassembled WGS sequence"/>
</dbReference>
<dbReference type="EMBL" id="JAUTXU010000131">
    <property type="protein sequence ID" value="KAK3705242.1"/>
    <property type="molecule type" value="Genomic_DNA"/>
</dbReference>
<gene>
    <name evidence="1" type="ORF">LTR37_013403</name>
</gene>